<organism evidence="4 5">
    <name type="scientific">Pedobacter soli</name>
    <dbReference type="NCBI Taxonomy" id="390242"/>
    <lineage>
        <taxon>Bacteria</taxon>
        <taxon>Pseudomonadati</taxon>
        <taxon>Bacteroidota</taxon>
        <taxon>Sphingobacteriia</taxon>
        <taxon>Sphingobacteriales</taxon>
        <taxon>Sphingobacteriaceae</taxon>
        <taxon>Pedobacter</taxon>
    </lineage>
</organism>
<dbReference type="PANTHER" id="PTHR34220">
    <property type="entry name" value="SENSOR HISTIDINE KINASE YPDA"/>
    <property type="match status" value="1"/>
</dbReference>
<keyword evidence="4" id="KW-0418">Kinase</keyword>
<accession>A0A1G7ATX6</accession>
<dbReference type="PANTHER" id="PTHR34220:SF7">
    <property type="entry name" value="SENSOR HISTIDINE KINASE YPDA"/>
    <property type="match status" value="1"/>
</dbReference>
<sequence length="369" mass="42260">MPMFQSQFFVYPGRGLRWLQHVSFWLLLLGLRFYLTNISFNVYGGFPVSSMLLLNICSTGIIILFYYTLVYYLWPKYFTSHQYIKGVLLIFSLLVVYTISDAIAEKFLISSCAPCMARLAKTEQGYFQLMESDLSNIVLVRLVTFGTPFFLLLTLTIPISIKTALNAYRSNMRSVTLAKEKLELELNFLRAQLNPHFLFNSMNNIYGLIIAGDTERSADLVSRLSELLRYMLYESEADTMPLSKEVKLMADYVELEKVRLNFTAVTFSPPTFSADIRIAPLLLIPLIENAFKFTPDEPGAFINILLTIAPDSINFKIENTFDRDRPDGLSGGIGLANMQKRLELYYTGRYRYQVSANGNIYWVNICLNL</sequence>
<evidence type="ECO:0000259" key="3">
    <source>
        <dbReference type="Pfam" id="PF06580"/>
    </source>
</evidence>
<reference evidence="5" key="1">
    <citation type="submission" date="2016-10" db="EMBL/GenBank/DDBJ databases">
        <authorList>
            <person name="Varghese N."/>
            <person name="Submissions S."/>
        </authorList>
    </citation>
    <scope>NUCLEOTIDE SEQUENCE [LARGE SCALE GENOMIC DNA]</scope>
    <source>
        <strain evidence="5">DSM 18609</strain>
    </source>
</reference>
<dbReference type="InterPro" id="IPR036890">
    <property type="entry name" value="HATPase_C_sf"/>
</dbReference>
<evidence type="ECO:0000256" key="2">
    <source>
        <dbReference type="SAM" id="Phobius"/>
    </source>
</evidence>
<evidence type="ECO:0000256" key="1">
    <source>
        <dbReference type="SAM" id="Coils"/>
    </source>
</evidence>
<feature type="transmembrane region" description="Helical" evidence="2">
    <location>
        <begin position="52"/>
        <end position="74"/>
    </location>
</feature>
<feature type="transmembrane region" description="Helical" evidence="2">
    <location>
        <begin position="138"/>
        <end position="161"/>
    </location>
</feature>
<dbReference type="STRING" id="390242.SAMN04488024_11349"/>
<name>A0A1G7ATX6_9SPHI</name>
<keyword evidence="2" id="KW-0472">Membrane</keyword>
<dbReference type="Proteomes" id="UP000199455">
    <property type="component" value="Unassembled WGS sequence"/>
</dbReference>
<dbReference type="GO" id="GO:0016020">
    <property type="term" value="C:membrane"/>
    <property type="evidence" value="ECO:0007669"/>
    <property type="project" value="InterPro"/>
</dbReference>
<dbReference type="InterPro" id="IPR010559">
    <property type="entry name" value="Sig_transdc_His_kin_internal"/>
</dbReference>
<dbReference type="AlphaFoldDB" id="A0A1G7ATX6"/>
<proteinExistence type="predicted"/>
<dbReference type="GO" id="GO:0000155">
    <property type="term" value="F:phosphorelay sensor kinase activity"/>
    <property type="evidence" value="ECO:0007669"/>
    <property type="project" value="InterPro"/>
</dbReference>
<keyword evidence="4" id="KW-0808">Transferase</keyword>
<feature type="domain" description="Signal transduction histidine kinase internal region" evidence="3">
    <location>
        <begin position="185"/>
        <end position="261"/>
    </location>
</feature>
<dbReference type="RefSeq" id="WP_090772232.1">
    <property type="nucleotide sequence ID" value="NZ_FMZH01000013.1"/>
</dbReference>
<gene>
    <name evidence="4" type="ORF">SAMN04488024_11349</name>
</gene>
<dbReference type="EMBL" id="FMZH01000013">
    <property type="protein sequence ID" value="SDE18160.1"/>
    <property type="molecule type" value="Genomic_DNA"/>
</dbReference>
<feature type="transmembrane region" description="Helical" evidence="2">
    <location>
        <begin position="86"/>
        <end position="104"/>
    </location>
</feature>
<evidence type="ECO:0000313" key="4">
    <source>
        <dbReference type="EMBL" id="SDE18160.1"/>
    </source>
</evidence>
<keyword evidence="1" id="KW-0175">Coiled coil</keyword>
<dbReference type="InterPro" id="IPR050640">
    <property type="entry name" value="Bact_2-comp_sensor_kinase"/>
</dbReference>
<feature type="coiled-coil region" evidence="1">
    <location>
        <begin position="165"/>
        <end position="192"/>
    </location>
</feature>
<evidence type="ECO:0000313" key="5">
    <source>
        <dbReference type="Proteomes" id="UP000199455"/>
    </source>
</evidence>
<dbReference type="Pfam" id="PF06580">
    <property type="entry name" value="His_kinase"/>
    <property type="match status" value="1"/>
</dbReference>
<dbReference type="SUPFAM" id="SSF55874">
    <property type="entry name" value="ATPase domain of HSP90 chaperone/DNA topoisomerase II/histidine kinase"/>
    <property type="match status" value="1"/>
</dbReference>
<keyword evidence="2" id="KW-1133">Transmembrane helix</keyword>
<keyword evidence="5" id="KW-1185">Reference proteome</keyword>
<keyword evidence="2" id="KW-0812">Transmembrane</keyword>
<feature type="transmembrane region" description="Helical" evidence="2">
    <location>
        <begin position="21"/>
        <end position="40"/>
    </location>
</feature>
<protein>
    <submittedName>
        <fullName evidence="4">Histidine kinase</fullName>
    </submittedName>
</protein>
<dbReference type="Gene3D" id="3.30.565.10">
    <property type="entry name" value="Histidine kinase-like ATPase, C-terminal domain"/>
    <property type="match status" value="1"/>
</dbReference>